<dbReference type="Proteomes" id="UP000241222">
    <property type="component" value="Unassembled WGS sequence"/>
</dbReference>
<sequence>MSIKKPWLGFVIASVLAGCNSGSDSDADPAVSLVYRADNDTIIEQGEVTLTWKAENARACVASGAWEGEKPTSGTQTISVIDKGTHKFELTCRSNSSEAKESIEVGAYAYEDVESLVMDNAAPLSHIVQSLSTPPQSETVIQVDGSAVQSLDYNNGTLSFISPNDSGEDQTLRFQVGSDKTAIYRVDVRSSMAPLVEKVAGYLVDDDGNETPIAIALDLIPSGFDSGYIYPVNSATSLFSFSVVNAVGQLQTVDPKYLHMMLDSGSDVYNVTEYFAIDGGTITLLASKKPDFDALLGDGQQILSISGFNDNDESFDSLVKFYPGTNSLKGEVTLNGQAVALPSTARLVLSSFTHNINMETTVSDSGTYEFPSIPTDSYQLRIVDTGEPPLKGIALFAVDVAGSIVEVELVANNGGIASKAALVSGEQAYSRVTATNQPYIPHPRSAVPHQQTVKPRSVEAEDSSQILIDDQVVAGTQNVTVSRTHSFNVPAEITAFNVVVDVSTNEYPVYTTNPDNIYNDTWAFTWSCGNNNQSMSGKVNNTHSTRGTMIKTSTIEKSGAMECDYTIATANIGDSQVPTYVTIMFVAESSEIAVKTFRHVKGLTRSGNRHVLSVPTATDSYEDVPIAARIEYTPADAVIDKASSKLTVGNQTVVLFDNHDFKQVSPGVLETVFEMPIVDGALVSDANTSISIALTTSSGLSSVPVDLSFANNSSLITPIFETTHVHDTPLSRRYGYRDASKGGDGWGQAAVLTHLNANSVLGETMFNDISGQHGRNIGHKSHKHGTDVDAYYLDENGAFVTAMRGNNYGKYIKAAFDSAASEVSKGELDGPNVVKVRDWVTINRTYAEDLVNTLAVKGVYVGNKKWFQDALLYSKLPGGQSIPSGSHDANGSIPLAPWSKPSTIIPMAGGHEGHLHLIF</sequence>
<protein>
    <submittedName>
        <fullName evidence="1">Uncharacterized protein</fullName>
    </submittedName>
</protein>
<name>A0A2T3IZ80_9GAMM</name>
<dbReference type="AlphaFoldDB" id="A0A2T3IZ80"/>
<keyword evidence="2" id="KW-1185">Reference proteome</keyword>
<dbReference type="Gene3D" id="3.30.1380.10">
    <property type="match status" value="1"/>
</dbReference>
<proteinExistence type="predicted"/>
<evidence type="ECO:0000313" key="1">
    <source>
        <dbReference type="EMBL" id="PSU33966.1"/>
    </source>
</evidence>
<organism evidence="1 2">
    <name type="scientific">Photobacterium lutimaris</name>
    <dbReference type="NCBI Taxonomy" id="388278"/>
    <lineage>
        <taxon>Bacteria</taxon>
        <taxon>Pseudomonadati</taxon>
        <taxon>Pseudomonadota</taxon>
        <taxon>Gammaproteobacteria</taxon>
        <taxon>Vibrionales</taxon>
        <taxon>Vibrionaceae</taxon>
        <taxon>Photobacterium</taxon>
    </lineage>
</organism>
<accession>A0A2T3IZ80</accession>
<gene>
    <name evidence="1" type="ORF">C9I99_11420</name>
</gene>
<dbReference type="EMBL" id="PYMH01000004">
    <property type="protein sequence ID" value="PSU33966.1"/>
    <property type="molecule type" value="Genomic_DNA"/>
</dbReference>
<dbReference type="OrthoDB" id="8742812at2"/>
<evidence type="ECO:0000313" key="2">
    <source>
        <dbReference type="Proteomes" id="UP000241222"/>
    </source>
</evidence>
<dbReference type="RefSeq" id="WP_107349013.1">
    <property type="nucleotide sequence ID" value="NZ_PYMH01000004.1"/>
</dbReference>
<dbReference type="InterPro" id="IPR009045">
    <property type="entry name" value="Zn_M74/Hedgehog-like"/>
</dbReference>
<dbReference type="PROSITE" id="PS51257">
    <property type="entry name" value="PROKAR_LIPOPROTEIN"/>
    <property type="match status" value="1"/>
</dbReference>
<reference evidence="1 2" key="1">
    <citation type="submission" date="2018-03" db="EMBL/GenBank/DDBJ databases">
        <title>Whole genome sequencing of Histamine producing bacteria.</title>
        <authorList>
            <person name="Butler K."/>
        </authorList>
    </citation>
    <scope>NUCLEOTIDE SEQUENCE [LARGE SCALE GENOMIC DNA]</scope>
    <source>
        <strain evidence="1 2">JCM 13586</strain>
    </source>
</reference>
<comment type="caution">
    <text evidence="1">The sequence shown here is derived from an EMBL/GenBank/DDBJ whole genome shotgun (WGS) entry which is preliminary data.</text>
</comment>